<dbReference type="InterPro" id="IPR001005">
    <property type="entry name" value="SANT/Myb"/>
</dbReference>
<keyword evidence="4" id="KW-1185">Reference proteome</keyword>
<evidence type="ECO:0000313" key="4">
    <source>
        <dbReference type="Proteomes" id="UP001558713"/>
    </source>
</evidence>
<feature type="region of interest" description="Disordered" evidence="1">
    <location>
        <begin position="204"/>
        <end position="277"/>
    </location>
</feature>
<sequence length="277" mass="31799">MADPSGGGGDMVTREYRKGNWTVTETLMLIEAKKMDEERRVRRSATILPLEKQPESRNRPAELRWKWIEEYCYRKGCMRNQNQCNDKWDNLMRDYKKIREYERSRVESSFDTSSSSPASYLEMEKSERKERNLPSNMLPQIYDALAELVERNSLPTPSIAPSAVRNGHGGQILRVSQQILGYVAPMMAQAQPMHQIPATIVLPLPPPPPPPPQSVVLSLSPPPPQPPPSSTYDVEPIEPTTLGRPNEGEQRREKPPSEERGRKRRLRSEWPYQEARL</sequence>
<evidence type="ECO:0000313" key="3">
    <source>
        <dbReference type="EMBL" id="KAL1211132.1"/>
    </source>
</evidence>
<feature type="region of interest" description="Disordered" evidence="1">
    <location>
        <begin position="106"/>
        <end position="135"/>
    </location>
</feature>
<dbReference type="PROSITE" id="PS50090">
    <property type="entry name" value="MYB_LIKE"/>
    <property type="match status" value="1"/>
</dbReference>
<dbReference type="Pfam" id="PF13837">
    <property type="entry name" value="Myb_DNA-bind_4"/>
    <property type="match status" value="1"/>
</dbReference>
<feature type="compositionally biased region" description="Basic and acidic residues" evidence="1">
    <location>
        <begin position="122"/>
        <end position="132"/>
    </location>
</feature>
<evidence type="ECO:0000256" key="1">
    <source>
        <dbReference type="SAM" id="MobiDB-lite"/>
    </source>
</evidence>
<feature type="compositionally biased region" description="Pro residues" evidence="1">
    <location>
        <begin position="204"/>
        <end position="213"/>
    </location>
</feature>
<feature type="compositionally biased region" description="Basic and acidic residues" evidence="1">
    <location>
        <begin position="246"/>
        <end position="261"/>
    </location>
</feature>
<protein>
    <submittedName>
        <fullName evidence="3">Trihelix transcription factor ASR3</fullName>
    </submittedName>
</protein>
<feature type="compositionally biased region" description="Pro residues" evidence="1">
    <location>
        <begin position="220"/>
        <end position="229"/>
    </location>
</feature>
<dbReference type="EMBL" id="JBANAX010000383">
    <property type="protein sequence ID" value="KAL1211132.1"/>
    <property type="molecule type" value="Genomic_DNA"/>
</dbReference>
<dbReference type="Proteomes" id="UP001558713">
    <property type="component" value="Unassembled WGS sequence"/>
</dbReference>
<name>A0ABD1AX52_CARAN</name>
<gene>
    <name evidence="3" type="ORF">V5N11_008590</name>
</gene>
<proteinExistence type="predicted"/>
<comment type="caution">
    <text evidence="3">The sequence shown here is derived from an EMBL/GenBank/DDBJ whole genome shotgun (WGS) entry which is preliminary data.</text>
</comment>
<accession>A0ABD1AX52</accession>
<feature type="domain" description="Myb-like" evidence="2">
    <location>
        <begin position="13"/>
        <end position="92"/>
    </location>
</feature>
<dbReference type="PANTHER" id="PTHR33492">
    <property type="entry name" value="OSJNBA0043A12.37 PROTEIN-RELATED"/>
    <property type="match status" value="1"/>
</dbReference>
<dbReference type="InterPro" id="IPR044822">
    <property type="entry name" value="Myb_DNA-bind_4"/>
</dbReference>
<feature type="compositionally biased region" description="Low complexity" evidence="1">
    <location>
        <begin position="109"/>
        <end position="119"/>
    </location>
</feature>
<dbReference type="AlphaFoldDB" id="A0ABD1AX52"/>
<dbReference type="Gene3D" id="1.10.10.60">
    <property type="entry name" value="Homeodomain-like"/>
    <property type="match status" value="1"/>
</dbReference>
<evidence type="ECO:0000259" key="2">
    <source>
        <dbReference type="PROSITE" id="PS50090"/>
    </source>
</evidence>
<organism evidence="3 4">
    <name type="scientific">Cardamine amara subsp. amara</name>
    <dbReference type="NCBI Taxonomy" id="228776"/>
    <lineage>
        <taxon>Eukaryota</taxon>
        <taxon>Viridiplantae</taxon>
        <taxon>Streptophyta</taxon>
        <taxon>Embryophyta</taxon>
        <taxon>Tracheophyta</taxon>
        <taxon>Spermatophyta</taxon>
        <taxon>Magnoliopsida</taxon>
        <taxon>eudicotyledons</taxon>
        <taxon>Gunneridae</taxon>
        <taxon>Pentapetalae</taxon>
        <taxon>rosids</taxon>
        <taxon>malvids</taxon>
        <taxon>Brassicales</taxon>
        <taxon>Brassicaceae</taxon>
        <taxon>Cardamineae</taxon>
        <taxon>Cardamine</taxon>
    </lineage>
</organism>
<reference evidence="3 4" key="1">
    <citation type="submission" date="2024-04" db="EMBL/GenBank/DDBJ databases">
        <title>Genome assembly C_amara_ONT_v2.</title>
        <authorList>
            <person name="Yant L."/>
            <person name="Moore C."/>
            <person name="Slenker M."/>
        </authorList>
    </citation>
    <scope>NUCLEOTIDE SEQUENCE [LARGE SCALE GENOMIC DNA]</scope>
    <source>
        <tissue evidence="3">Leaf</tissue>
    </source>
</reference>
<dbReference type="PANTHER" id="PTHR33492:SF12">
    <property type="entry name" value="HOMEODOMAIN-LIKE SUPERFAMILY PROTEIN-RELATED"/>
    <property type="match status" value="1"/>
</dbReference>